<dbReference type="AlphaFoldDB" id="A0A5S6QBV5"/>
<dbReference type="STRING" id="70415.A0A5S6QBV5"/>
<name>A0A5S6QBV5_TRIMR</name>
<dbReference type="Gene3D" id="3.60.40.10">
    <property type="entry name" value="PPM-type phosphatase domain"/>
    <property type="match status" value="1"/>
</dbReference>
<protein>
    <submittedName>
        <fullName evidence="2">Uncharacterized protein</fullName>
    </submittedName>
</protein>
<sequence length="188" mass="21254">MELLESKNNYCVLVTSEVIICSLLGAFVCLSSKNNKLLLLWSYFRWVVCKRLLKSTLAVSIFGYAQSAHFRTGEALLVATQYQLTHAEVDRLLRKNENSKSLQTFVQSYDYNHLPANSPCEDQRAEGYCRLDNSYFFGVFHGHAVLQCAKAVAGRLYDYLAVSILPENVLKEIYCGADFSLVDILETS</sequence>
<dbReference type="WBParaSite" id="TMUE_1000004442.1">
    <property type="protein sequence ID" value="TMUE_1000004442.1"/>
    <property type="gene ID" value="WBGene00298953"/>
</dbReference>
<dbReference type="Proteomes" id="UP000046395">
    <property type="component" value="Unassembled WGS sequence"/>
</dbReference>
<dbReference type="InterPro" id="IPR036457">
    <property type="entry name" value="PPM-type-like_dom_sf"/>
</dbReference>
<keyword evidence="1" id="KW-1185">Reference proteome</keyword>
<accession>A0A5S6QBV5</accession>
<evidence type="ECO:0000313" key="2">
    <source>
        <dbReference type="WBParaSite" id="TMUE_1000004442.1"/>
    </source>
</evidence>
<evidence type="ECO:0000313" key="1">
    <source>
        <dbReference type="Proteomes" id="UP000046395"/>
    </source>
</evidence>
<organism evidence="1 2">
    <name type="scientific">Trichuris muris</name>
    <name type="common">Mouse whipworm</name>
    <dbReference type="NCBI Taxonomy" id="70415"/>
    <lineage>
        <taxon>Eukaryota</taxon>
        <taxon>Metazoa</taxon>
        <taxon>Ecdysozoa</taxon>
        <taxon>Nematoda</taxon>
        <taxon>Enoplea</taxon>
        <taxon>Dorylaimia</taxon>
        <taxon>Trichinellida</taxon>
        <taxon>Trichuridae</taxon>
        <taxon>Trichuris</taxon>
    </lineage>
</organism>
<reference evidence="2" key="1">
    <citation type="submission" date="2019-12" db="UniProtKB">
        <authorList>
            <consortium name="WormBaseParasite"/>
        </authorList>
    </citation>
    <scope>IDENTIFICATION</scope>
</reference>
<proteinExistence type="predicted"/>